<comment type="subcellular location">
    <subcellularLocation>
        <location evidence="1 9">Cell membrane</location>
        <topology evidence="1 9">Multi-pass membrane protein</topology>
    </subcellularLocation>
</comment>
<reference evidence="10" key="1">
    <citation type="submission" date="2019-11" db="EMBL/GenBank/DDBJ databases">
        <authorList>
            <person name="Feng L."/>
        </authorList>
    </citation>
    <scope>NUCLEOTIDE SEQUENCE</scope>
    <source>
        <strain evidence="10">CbolteaeLFYP116</strain>
    </source>
</reference>
<evidence type="ECO:0000256" key="3">
    <source>
        <dbReference type="ARBA" id="ARBA00022448"/>
    </source>
</evidence>
<dbReference type="GO" id="GO:0005886">
    <property type="term" value="C:plasma membrane"/>
    <property type="evidence" value="ECO:0007669"/>
    <property type="project" value="UniProtKB-SubCell"/>
</dbReference>
<evidence type="ECO:0000256" key="5">
    <source>
        <dbReference type="ARBA" id="ARBA00022597"/>
    </source>
</evidence>
<gene>
    <name evidence="10" type="primary">ycjP_3</name>
    <name evidence="10" type="ORF">CBLFYP116_02629</name>
</gene>
<dbReference type="GO" id="GO:0055085">
    <property type="term" value="P:transmembrane transport"/>
    <property type="evidence" value="ECO:0007669"/>
    <property type="project" value="InterPro"/>
</dbReference>
<keyword evidence="3 9" id="KW-0813">Transport</keyword>
<feature type="transmembrane region" description="Helical" evidence="9">
    <location>
        <begin position="16"/>
        <end position="36"/>
    </location>
</feature>
<dbReference type="InterPro" id="IPR050901">
    <property type="entry name" value="BP-dep_ABC_trans_perm"/>
</dbReference>
<evidence type="ECO:0000256" key="4">
    <source>
        <dbReference type="ARBA" id="ARBA00022475"/>
    </source>
</evidence>
<dbReference type="CDD" id="cd06261">
    <property type="entry name" value="TM_PBP2"/>
    <property type="match status" value="1"/>
</dbReference>
<evidence type="ECO:0000256" key="8">
    <source>
        <dbReference type="ARBA" id="ARBA00023136"/>
    </source>
</evidence>
<organism evidence="10">
    <name type="scientific">Enterocloster bolteae</name>
    <dbReference type="NCBI Taxonomy" id="208479"/>
    <lineage>
        <taxon>Bacteria</taxon>
        <taxon>Bacillati</taxon>
        <taxon>Bacillota</taxon>
        <taxon>Clostridia</taxon>
        <taxon>Lachnospirales</taxon>
        <taxon>Lachnospiraceae</taxon>
        <taxon>Enterocloster</taxon>
    </lineage>
</organism>
<dbReference type="InterPro" id="IPR000515">
    <property type="entry name" value="MetI-like"/>
</dbReference>
<protein>
    <submittedName>
        <fullName evidence="10">Inner membrane ABC transporter permease protein YcjP</fullName>
    </submittedName>
</protein>
<evidence type="ECO:0000256" key="1">
    <source>
        <dbReference type="ARBA" id="ARBA00004651"/>
    </source>
</evidence>
<keyword evidence="4" id="KW-1003">Cell membrane</keyword>
<feature type="transmembrane region" description="Helical" evidence="9">
    <location>
        <begin position="113"/>
        <end position="135"/>
    </location>
</feature>
<accession>A0A6M5GG63</accession>
<evidence type="ECO:0000313" key="10">
    <source>
        <dbReference type="EMBL" id="VYT27582.1"/>
    </source>
</evidence>
<dbReference type="PANTHER" id="PTHR32243">
    <property type="entry name" value="MALTOSE TRANSPORT SYSTEM PERMEASE-RELATED"/>
    <property type="match status" value="1"/>
</dbReference>
<keyword evidence="6 9" id="KW-0812">Transmembrane</keyword>
<dbReference type="RefSeq" id="WP_002577364.1">
    <property type="nucleotide sequence ID" value="NZ_BAABZS010000001.1"/>
</dbReference>
<comment type="similarity">
    <text evidence="2">Belongs to the binding-protein-dependent transport system permease family. MalFG subfamily.</text>
</comment>
<dbReference type="SUPFAM" id="SSF161098">
    <property type="entry name" value="MetI-like"/>
    <property type="match status" value="1"/>
</dbReference>
<dbReference type="Pfam" id="PF00528">
    <property type="entry name" value="BPD_transp_1"/>
    <property type="match status" value="1"/>
</dbReference>
<dbReference type="PANTHER" id="PTHR32243:SF50">
    <property type="entry name" value="MALTOSE_MALTODEXTRIN TRANSPORT SYSTEM PERMEASE PROTEIN MALG"/>
    <property type="match status" value="1"/>
</dbReference>
<evidence type="ECO:0000256" key="2">
    <source>
        <dbReference type="ARBA" id="ARBA00009047"/>
    </source>
</evidence>
<evidence type="ECO:0000256" key="9">
    <source>
        <dbReference type="RuleBase" id="RU363032"/>
    </source>
</evidence>
<dbReference type="EMBL" id="CACRTF010000014">
    <property type="protein sequence ID" value="VYT27582.1"/>
    <property type="molecule type" value="Genomic_DNA"/>
</dbReference>
<keyword evidence="5" id="KW-0762">Sugar transport</keyword>
<keyword evidence="7 9" id="KW-1133">Transmembrane helix</keyword>
<name>A0A6M5GG63_9FIRM</name>
<feature type="transmembrane region" description="Helical" evidence="9">
    <location>
        <begin position="190"/>
        <end position="215"/>
    </location>
</feature>
<proteinExistence type="inferred from homology"/>
<feature type="transmembrane region" description="Helical" evidence="9">
    <location>
        <begin position="82"/>
        <end position="101"/>
    </location>
</feature>
<dbReference type="PROSITE" id="PS50928">
    <property type="entry name" value="ABC_TM1"/>
    <property type="match status" value="1"/>
</dbReference>
<dbReference type="Gene3D" id="1.10.3720.10">
    <property type="entry name" value="MetI-like"/>
    <property type="match status" value="1"/>
</dbReference>
<feature type="transmembrane region" description="Helical" evidence="9">
    <location>
        <begin position="147"/>
        <end position="169"/>
    </location>
</feature>
<dbReference type="InterPro" id="IPR035906">
    <property type="entry name" value="MetI-like_sf"/>
</dbReference>
<evidence type="ECO:0000256" key="6">
    <source>
        <dbReference type="ARBA" id="ARBA00022692"/>
    </source>
</evidence>
<sequence length="284" mass="32129">MKKQTTFFTQKRMKQLQTVVAVVCFLFMIFPLYWLFSSSLKTEASVFARPPEIFPMHPTLDAYITQLNQVTFDILGSFKNSLLISFCTMIISVTLAIPAAYGLARFRIKGKNLIVFLFLVSQMLPQIFTLIPNFIIFKKIGIYNTYWAPILSNCTLAIPFSLMMMRAFFVGIPTEIDEAARIDGCNAFQSFIRVMLPMSANGLAVTFVFSFLFGYQDMMYSLTYVTDSAMWPVTTGIYNVVGRYGVEWCRAMAFGCMAVLPVILIFVFMQKYIVQGLTAGAVKG</sequence>
<dbReference type="GeneID" id="23115727"/>
<keyword evidence="8 9" id="KW-0472">Membrane</keyword>
<feature type="transmembrane region" description="Helical" evidence="9">
    <location>
        <begin position="251"/>
        <end position="269"/>
    </location>
</feature>
<evidence type="ECO:0000256" key="7">
    <source>
        <dbReference type="ARBA" id="ARBA00022989"/>
    </source>
</evidence>
<dbReference type="AlphaFoldDB" id="A0A6M5GG63"/>